<dbReference type="PANTHER" id="PTHR36757">
    <property type="entry name" value="BNAANNG22500D PROTEIN"/>
    <property type="match status" value="1"/>
</dbReference>
<feature type="compositionally biased region" description="Polar residues" evidence="1">
    <location>
        <begin position="126"/>
        <end position="136"/>
    </location>
</feature>
<dbReference type="EMBL" id="CAMAPF010000048">
    <property type="protein sequence ID" value="CAH9084818.1"/>
    <property type="molecule type" value="Genomic_DNA"/>
</dbReference>
<comment type="caution">
    <text evidence="2">The sequence shown here is derived from an EMBL/GenBank/DDBJ whole genome shotgun (WGS) entry which is preliminary data.</text>
</comment>
<feature type="compositionally biased region" description="Low complexity" evidence="1">
    <location>
        <begin position="81"/>
        <end position="95"/>
    </location>
</feature>
<evidence type="ECO:0000313" key="2">
    <source>
        <dbReference type="EMBL" id="CAH9084818.1"/>
    </source>
</evidence>
<name>A0AAV0CST2_9ASTE</name>
<sequence length="222" mass="23876">MIGPQIDTTEKKLKAMNGGSPSTSPRISFSFSSTHHYPADSHFGNFEGEAAAADEIFSNGGFILPLQQRAPKDAILKKVKSQQQSKPAAAAFWRSGSRRRRQSEQQNAAAGDQRGSVWSFQPLPRSYSTGSEQTGTEKAHRLKSASCSSSSSSSSCSFYEFPLSSSSQKRAANPGNGAVRINPVLNVPPPSCISMGSRNLFGLGSLFRSSGNNKDKKKPTRK</sequence>
<feature type="region of interest" description="Disordered" evidence="1">
    <location>
        <begin position="79"/>
        <end position="139"/>
    </location>
</feature>
<accession>A0AAV0CST2</accession>
<keyword evidence="3" id="KW-1185">Reference proteome</keyword>
<gene>
    <name evidence="2" type="ORF">CEPIT_LOCUS9051</name>
</gene>
<feature type="region of interest" description="Disordered" evidence="1">
    <location>
        <begin position="166"/>
        <end position="189"/>
    </location>
</feature>
<evidence type="ECO:0000313" key="3">
    <source>
        <dbReference type="Proteomes" id="UP001152523"/>
    </source>
</evidence>
<organism evidence="2 3">
    <name type="scientific">Cuscuta epithymum</name>
    <dbReference type="NCBI Taxonomy" id="186058"/>
    <lineage>
        <taxon>Eukaryota</taxon>
        <taxon>Viridiplantae</taxon>
        <taxon>Streptophyta</taxon>
        <taxon>Embryophyta</taxon>
        <taxon>Tracheophyta</taxon>
        <taxon>Spermatophyta</taxon>
        <taxon>Magnoliopsida</taxon>
        <taxon>eudicotyledons</taxon>
        <taxon>Gunneridae</taxon>
        <taxon>Pentapetalae</taxon>
        <taxon>asterids</taxon>
        <taxon>lamiids</taxon>
        <taxon>Solanales</taxon>
        <taxon>Convolvulaceae</taxon>
        <taxon>Cuscuteae</taxon>
        <taxon>Cuscuta</taxon>
        <taxon>Cuscuta subgen. Cuscuta</taxon>
    </lineage>
</organism>
<protein>
    <submittedName>
        <fullName evidence="2">Uncharacterized protein</fullName>
    </submittedName>
</protein>
<dbReference type="AlphaFoldDB" id="A0AAV0CST2"/>
<evidence type="ECO:0000256" key="1">
    <source>
        <dbReference type="SAM" id="MobiDB-lite"/>
    </source>
</evidence>
<proteinExistence type="predicted"/>
<dbReference type="PANTHER" id="PTHR36757:SF1">
    <property type="entry name" value="GENOME ASSEMBLY, CHROMOSOME: A04"/>
    <property type="match status" value="1"/>
</dbReference>
<dbReference type="Proteomes" id="UP001152523">
    <property type="component" value="Unassembled WGS sequence"/>
</dbReference>
<feature type="region of interest" description="Disordered" evidence="1">
    <location>
        <begin position="1"/>
        <end position="31"/>
    </location>
</feature>
<dbReference type="EMBL" id="CAMAPF010000048">
    <property type="protein sequence ID" value="CAH9084817.1"/>
    <property type="molecule type" value="Genomic_DNA"/>
</dbReference>
<feature type="compositionally biased region" description="Low complexity" evidence="1">
    <location>
        <begin position="20"/>
        <end position="31"/>
    </location>
</feature>
<reference evidence="2" key="1">
    <citation type="submission" date="2022-07" db="EMBL/GenBank/DDBJ databases">
        <authorList>
            <person name="Macas J."/>
            <person name="Novak P."/>
            <person name="Neumann P."/>
        </authorList>
    </citation>
    <scope>NUCLEOTIDE SEQUENCE</scope>
</reference>